<dbReference type="SUPFAM" id="SSF55073">
    <property type="entry name" value="Nucleotide cyclase"/>
    <property type="match status" value="2"/>
</dbReference>
<dbReference type="Gene3D" id="3.20.20.450">
    <property type="entry name" value="EAL domain"/>
    <property type="match status" value="1"/>
</dbReference>
<feature type="domain" description="GGDEF" evidence="2">
    <location>
        <begin position="498"/>
        <end position="630"/>
    </location>
</feature>
<evidence type="ECO:0000259" key="1">
    <source>
        <dbReference type="PROSITE" id="PS50883"/>
    </source>
</evidence>
<dbReference type="PANTHER" id="PTHR33121">
    <property type="entry name" value="CYCLIC DI-GMP PHOSPHODIESTERASE PDEF"/>
    <property type="match status" value="1"/>
</dbReference>
<dbReference type="PANTHER" id="PTHR33121:SF70">
    <property type="entry name" value="SIGNALING PROTEIN YKOW"/>
    <property type="match status" value="1"/>
</dbReference>
<dbReference type="NCBIfam" id="TIGR00254">
    <property type="entry name" value="GGDEF"/>
    <property type="match status" value="2"/>
</dbReference>
<reference evidence="3 4" key="1">
    <citation type="submission" date="2019-03" db="EMBL/GenBank/DDBJ databases">
        <authorList>
            <person name="Kim M.K.M."/>
        </authorList>
    </citation>
    <scope>NUCLEOTIDE SEQUENCE [LARGE SCALE GENOMIC DNA]</scope>
    <source>
        <strain evidence="3 4">18JY21-1</strain>
    </source>
</reference>
<evidence type="ECO:0000313" key="4">
    <source>
        <dbReference type="Proteomes" id="UP000295418"/>
    </source>
</evidence>
<dbReference type="OrthoDB" id="2624050at2"/>
<dbReference type="Gene3D" id="3.30.450.40">
    <property type="match status" value="1"/>
</dbReference>
<feature type="domain" description="EAL" evidence="1">
    <location>
        <begin position="639"/>
        <end position="894"/>
    </location>
</feature>
<dbReference type="EMBL" id="SKFG01000002">
    <property type="protein sequence ID" value="TCZ80101.1"/>
    <property type="molecule type" value="Genomic_DNA"/>
</dbReference>
<dbReference type="CDD" id="cd01949">
    <property type="entry name" value="GGDEF"/>
    <property type="match status" value="2"/>
</dbReference>
<dbReference type="InterPro" id="IPR050706">
    <property type="entry name" value="Cyclic-di-GMP_PDE-like"/>
</dbReference>
<dbReference type="InterPro" id="IPR001633">
    <property type="entry name" value="EAL_dom"/>
</dbReference>
<name>A0A4R4ENJ2_9BACL</name>
<dbReference type="InterPro" id="IPR043128">
    <property type="entry name" value="Rev_trsase/Diguanyl_cyclase"/>
</dbReference>
<dbReference type="InterPro" id="IPR029016">
    <property type="entry name" value="GAF-like_dom_sf"/>
</dbReference>
<evidence type="ECO:0000259" key="2">
    <source>
        <dbReference type="PROSITE" id="PS50887"/>
    </source>
</evidence>
<feature type="domain" description="GGDEF" evidence="2">
    <location>
        <begin position="50"/>
        <end position="183"/>
    </location>
</feature>
<dbReference type="InterPro" id="IPR035919">
    <property type="entry name" value="EAL_sf"/>
</dbReference>
<dbReference type="PROSITE" id="PS50883">
    <property type="entry name" value="EAL"/>
    <property type="match status" value="1"/>
</dbReference>
<dbReference type="SUPFAM" id="SSF141868">
    <property type="entry name" value="EAL domain-like"/>
    <property type="match status" value="1"/>
</dbReference>
<comment type="caution">
    <text evidence="3">The sequence shown here is derived from an EMBL/GenBank/DDBJ whole genome shotgun (WGS) entry which is preliminary data.</text>
</comment>
<accession>A0A4R4ENJ2</accession>
<dbReference type="InterPro" id="IPR000160">
    <property type="entry name" value="GGDEF_dom"/>
</dbReference>
<dbReference type="GO" id="GO:0071111">
    <property type="term" value="F:cyclic-guanylate-specific phosphodiesterase activity"/>
    <property type="evidence" value="ECO:0007669"/>
    <property type="project" value="InterPro"/>
</dbReference>
<organism evidence="3 4">
    <name type="scientific">Paenibacillus albiflavus</name>
    <dbReference type="NCBI Taxonomy" id="2545760"/>
    <lineage>
        <taxon>Bacteria</taxon>
        <taxon>Bacillati</taxon>
        <taxon>Bacillota</taxon>
        <taxon>Bacilli</taxon>
        <taxon>Bacillales</taxon>
        <taxon>Paenibacillaceae</taxon>
        <taxon>Paenibacillus</taxon>
    </lineage>
</organism>
<dbReference type="PROSITE" id="PS50887">
    <property type="entry name" value="GGDEF"/>
    <property type="match status" value="2"/>
</dbReference>
<sequence>MDDIERYSNYQFKRGSLKEMLHFDALTGLYNRGTTEYLICKVIETEGPDALHAMIVLDLDNFRTINDDLGNQFGDQVLANTAKRLQTILRNSDIVGRIGGDEFVILLKDIKSPETAAQKAEEIGRIIGEAHEINEHTIQLSSSMGIAFYPFDGVMYETLFEKANISLYEDKRKGKEGDRKSNKPNLRNYENQLVKYAFDLMGETKDADDAIKQLLGKIGTELDLSRVYIGEFIHECDHMEISYDWHKQLVPSITSFDINTYTWKQYIRKYYENGIFICSDCTDAGLPEAFRELYDCLGIKSQISSLIVVKGVTKGCISFDSCKEMHAWTQQEIEVITTLSDIIGEYLLNMRTVQQLENERRITEAMPQDQNVLTFVFEPKSHNLIYMSPNLKQIFPNARAGESCYQAFASKDGSCQICPIRMESGDVVEVFNDKVGWWLSSSASEIEFKNGQKARVISMTDITDFRERMVSTDALTGVSSFTKFGEDINSLFEENNDEHYALMFTDFDKFKYINEEQGYNIGNRVLISFAKLCSSLLTEQEYICRYSSDIFITLIKYQDLDGLNERLINVYRKIDEWKKSHFSGFTISVISGIYLVQPEDRDISTILDKANMARKSIKGSHNRPYAFYDDKLHEQIIKEERIELLMEDALANQEFIVYLQPKVNLMTEQIIGAEALVRWQRPNGKMITPNDFIPLFEKNGFIKQLDFYIYEQVFGYLRKRMDEGKSVVPISVNVSGVHINDEQFVPNLTDLLNQYQIPPRMIELELTESIFIGALDELIKTLNKLKDAGFIFSIDDFGSGYSSLNLLRHLPIDIMKLDKCFFDAANITKITPKEKAVLSNIIRLGKDLDILVLSEGVETKEQADFLREFGCDLAQGYLFARPMPLAEFNLLLEK</sequence>
<dbReference type="SMART" id="SM00267">
    <property type="entry name" value="GGDEF"/>
    <property type="match status" value="2"/>
</dbReference>
<dbReference type="Pfam" id="PF00563">
    <property type="entry name" value="EAL"/>
    <property type="match status" value="1"/>
</dbReference>
<dbReference type="RefSeq" id="WP_132416747.1">
    <property type="nucleotide sequence ID" value="NZ_SKFG01000002.1"/>
</dbReference>
<dbReference type="AlphaFoldDB" id="A0A4R4ENJ2"/>
<dbReference type="Gene3D" id="3.30.70.270">
    <property type="match status" value="2"/>
</dbReference>
<gene>
    <name evidence="3" type="ORF">E0485_04385</name>
</gene>
<evidence type="ECO:0000313" key="3">
    <source>
        <dbReference type="EMBL" id="TCZ80101.1"/>
    </source>
</evidence>
<dbReference type="Proteomes" id="UP000295418">
    <property type="component" value="Unassembled WGS sequence"/>
</dbReference>
<dbReference type="SUPFAM" id="SSF55781">
    <property type="entry name" value="GAF domain-like"/>
    <property type="match status" value="1"/>
</dbReference>
<dbReference type="InterPro" id="IPR029787">
    <property type="entry name" value="Nucleotide_cyclase"/>
</dbReference>
<proteinExistence type="predicted"/>
<keyword evidence="4" id="KW-1185">Reference proteome</keyword>
<dbReference type="Pfam" id="PF00990">
    <property type="entry name" value="GGDEF"/>
    <property type="match status" value="2"/>
</dbReference>
<dbReference type="CDD" id="cd01948">
    <property type="entry name" value="EAL"/>
    <property type="match status" value="1"/>
</dbReference>
<protein>
    <submittedName>
        <fullName evidence="3">EAL domain-containing protein</fullName>
    </submittedName>
</protein>
<dbReference type="SMART" id="SM00052">
    <property type="entry name" value="EAL"/>
    <property type="match status" value="1"/>
</dbReference>